<sequence>MVEGMIRPNQVQWQLSQLLGMQRTDPGSVNQQEKKLVISDEYFQKAVRSNCTKARQLISRSFIDSRGGLQSMRSLEGIFRYTVDDFPCSSFYGLAEGYQVAMLHPSGLVFLGVSHTGSKRVSDIPIPTSIGKSHEQDFERRSSSVHEDRGYFDSVFKGERVSQRTTDSSGNLILVESPRLQGEAAIEVTFEVDA</sequence>
<reference evidence="1" key="1">
    <citation type="journal article" date="2007" name="PLoS ONE">
        <title>The first genome sequence of an elite grapevine cultivar (Pinot noir Vitis vinifera L.): coping with a highly heterozygous genome.</title>
        <authorList>
            <person name="Velasco R."/>
            <person name="Zharkikh A."/>
            <person name="Troggio M."/>
            <person name="Cartwright D.A."/>
            <person name="Cestaro A."/>
            <person name="Pruss D."/>
            <person name="Pindo M."/>
            <person name="FitzGerald L.M."/>
            <person name="Vezzulli S."/>
            <person name="Reid J."/>
            <person name="Malacarne G."/>
            <person name="Iliev D."/>
            <person name="Coppola G."/>
            <person name="Wardell B."/>
            <person name="Micheletti D."/>
            <person name="Macalma T."/>
            <person name="Facci M."/>
            <person name="Mitchell J.T."/>
            <person name="Perazzolli M."/>
            <person name="Eldredge G."/>
            <person name="Gatto P."/>
            <person name="Oyzerski R."/>
            <person name="Moretto M."/>
            <person name="Gutin N."/>
            <person name="Stefanini M."/>
            <person name="Chen Y."/>
            <person name="Segala C."/>
            <person name="Davenport C."/>
            <person name="Dematte L."/>
            <person name="Mraz A."/>
            <person name="Battilana J."/>
            <person name="Stormo K."/>
            <person name="Costa F."/>
            <person name="Tao Q."/>
            <person name="Si-Ammour A."/>
            <person name="Harkins T."/>
            <person name="Lackey A."/>
            <person name="Perbost C."/>
            <person name="Taillon B."/>
            <person name="Stella A."/>
            <person name="Solovyev V."/>
            <person name="Fawcett J.A."/>
            <person name="Sterck L."/>
            <person name="Vandepoele K."/>
            <person name="Grando S.M."/>
            <person name="Toppo S."/>
            <person name="Moser C."/>
            <person name="Lanchbury J."/>
            <person name="Bogden R."/>
            <person name="Skolnick M."/>
            <person name="Sgaramella V."/>
            <person name="Bhatnagar S.K."/>
            <person name="Fontana P."/>
            <person name="Gutin A."/>
            <person name="Van de Peer Y."/>
            <person name="Salamini F."/>
            <person name="Viola R."/>
        </authorList>
    </citation>
    <scope>NUCLEOTIDE SEQUENCE</scope>
</reference>
<accession>A5C5P9</accession>
<gene>
    <name evidence="1" type="ORF">VITISV_012365</name>
</gene>
<evidence type="ECO:0000313" key="1">
    <source>
        <dbReference type="EMBL" id="CAN79708.1"/>
    </source>
</evidence>
<dbReference type="AlphaFoldDB" id="A5C5P9"/>
<proteinExistence type="predicted"/>
<name>A5C5P9_VITVI</name>
<protein>
    <submittedName>
        <fullName evidence="1">Uncharacterized protein</fullName>
    </submittedName>
</protein>
<dbReference type="EMBL" id="AM483263">
    <property type="protein sequence ID" value="CAN79708.1"/>
    <property type="molecule type" value="Genomic_DNA"/>
</dbReference>
<organism evidence="1">
    <name type="scientific">Vitis vinifera</name>
    <name type="common">Grape</name>
    <dbReference type="NCBI Taxonomy" id="29760"/>
    <lineage>
        <taxon>Eukaryota</taxon>
        <taxon>Viridiplantae</taxon>
        <taxon>Streptophyta</taxon>
        <taxon>Embryophyta</taxon>
        <taxon>Tracheophyta</taxon>
        <taxon>Spermatophyta</taxon>
        <taxon>Magnoliopsida</taxon>
        <taxon>eudicotyledons</taxon>
        <taxon>Gunneridae</taxon>
        <taxon>Pentapetalae</taxon>
        <taxon>rosids</taxon>
        <taxon>Vitales</taxon>
        <taxon>Vitaceae</taxon>
        <taxon>Viteae</taxon>
        <taxon>Vitis</taxon>
    </lineage>
</organism>